<comment type="pathway">
    <text evidence="4">Cofactor biosynthesis; ubiquinone biosynthesis.</text>
</comment>
<dbReference type="PANTHER" id="PTHR38683">
    <property type="entry name" value="CHORISMATE PYRUVATE-LYASE"/>
    <property type="match status" value="1"/>
</dbReference>
<reference evidence="5 6" key="1">
    <citation type="submission" date="2018-01" db="EMBL/GenBank/DDBJ databases">
        <title>Complete and assembled Genome of Pantoea gaviniae DSM22758T.</title>
        <authorList>
            <person name="Stevens M.J.A."/>
            <person name="Zurfluh K."/>
            <person name="Stephan R."/>
        </authorList>
    </citation>
    <scope>NUCLEOTIDE SEQUENCE [LARGE SCALE GENOMIC DNA]</scope>
    <source>
        <strain evidence="5 6">DSM 22758</strain>
    </source>
</reference>
<dbReference type="Pfam" id="PF04345">
    <property type="entry name" value="Chor_lyase"/>
    <property type="match status" value="1"/>
</dbReference>
<evidence type="ECO:0000256" key="3">
    <source>
        <dbReference type="ARBA" id="ARBA00023239"/>
    </source>
</evidence>
<evidence type="ECO:0000256" key="2">
    <source>
        <dbReference type="ARBA" id="ARBA00022688"/>
    </source>
</evidence>
<evidence type="ECO:0000256" key="4">
    <source>
        <dbReference type="HAMAP-Rule" id="MF_01632"/>
    </source>
</evidence>
<keyword evidence="3 4" id="KW-0456">Lyase</keyword>
<keyword evidence="4" id="KW-0670">Pyruvate</keyword>
<gene>
    <name evidence="4" type="primary">ubiC</name>
    <name evidence="5" type="ORF">C2E15_19740</name>
</gene>
<keyword evidence="6" id="KW-1185">Reference proteome</keyword>
<dbReference type="HAMAP" id="MF_01632">
    <property type="entry name" value="UbiC"/>
    <property type="match status" value="1"/>
</dbReference>
<feature type="binding site" evidence="4">
    <location>
        <position position="78"/>
    </location>
    <ligand>
        <name>substrate</name>
    </ligand>
</feature>
<dbReference type="GO" id="GO:0008813">
    <property type="term" value="F:chorismate lyase activity"/>
    <property type="evidence" value="ECO:0007669"/>
    <property type="project" value="UniProtKB-UniRule"/>
</dbReference>
<dbReference type="InterPro" id="IPR028978">
    <property type="entry name" value="Chorismate_lyase_/UTRA_dom_sf"/>
</dbReference>
<dbReference type="NCBIfam" id="NF008656">
    <property type="entry name" value="PRK11655.1"/>
    <property type="match status" value="1"/>
</dbReference>
<keyword evidence="1 4" id="KW-0963">Cytoplasm</keyword>
<comment type="similarity">
    <text evidence="4">Belongs to the UbiC family.</text>
</comment>
<evidence type="ECO:0000313" key="5">
    <source>
        <dbReference type="EMBL" id="AUX95077.1"/>
    </source>
</evidence>
<dbReference type="GO" id="GO:0006744">
    <property type="term" value="P:ubiquinone biosynthetic process"/>
    <property type="evidence" value="ECO:0007669"/>
    <property type="project" value="UniProtKB-UniRule"/>
</dbReference>
<comment type="subcellular location">
    <subcellularLocation>
        <location evidence="4">Cytoplasm</location>
    </subcellularLocation>
</comment>
<accession>A0A2L0IKH9</accession>
<dbReference type="Gene3D" id="3.40.1410.10">
    <property type="entry name" value="Chorismate lyase-like"/>
    <property type="match status" value="1"/>
</dbReference>
<protein>
    <recommendedName>
        <fullName evidence="4">Chorismate pyruvate-lyase</fullName>
        <shortName evidence="4">CL</shortName>
        <shortName evidence="4">CPL</shortName>
        <ecNumber evidence="4">4.1.3.40</ecNumber>
    </recommendedName>
</protein>
<dbReference type="Proteomes" id="UP000238365">
    <property type="component" value="Chromosome"/>
</dbReference>
<dbReference type="RefSeq" id="WP_104958800.1">
    <property type="nucleotide sequence ID" value="NZ_CP026377.1"/>
</dbReference>
<dbReference type="GO" id="GO:0042866">
    <property type="term" value="P:pyruvate biosynthetic process"/>
    <property type="evidence" value="ECO:0007669"/>
    <property type="project" value="UniProtKB-UniRule"/>
</dbReference>
<dbReference type="GO" id="GO:0005829">
    <property type="term" value="C:cytosol"/>
    <property type="evidence" value="ECO:0007669"/>
    <property type="project" value="TreeGrafter"/>
</dbReference>
<dbReference type="KEGG" id="pgz:C2E15_19740"/>
<dbReference type="PANTHER" id="PTHR38683:SF1">
    <property type="entry name" value="CHORISMATE PYRUVATE-LYASE"/>
    <property type="match status" value="1"/>
</dbReference>
<keyword evidence="2 4" id="KW-0831">Ubiquinone biosynthesis</keyword>
<dbReference type="UniPathway" id="UPA00232"/>
<evidence type="ECO:0000256" key="1">
    <source>
        <dbReference type="ARBA" id="ARBA00022490"/>
    </source>
</evidence>
<comment type="subunit">
    <text evidence="4">Monomer.</text>
</comment>
<comment type="function">
    <text evidence="4">Removes the pyruvyl group from chorismate, with concomitant aromatization of the ring, to provide 4-hydroxybenzoate (4HB) for the ubiquinone pathway.</text>
</comment>
<dbReference type="SUPFAM" id="SSF64288">
    <property type="entry name" value="Chorismate lyase-like"/>
    <property type="match status" value="1"/>
</dbReference>
<feature type="binding site" evidence="4">
    <location>
        <position position="157"/>
    </location>
    <ligand>
        <name>substrate</name>
    </ligand>
</feature>
<name>A0A2L0IKH9_9GAMM</name>
<dbReference type="EMBL" id="CP026377">
    <property type="protein sequence ID" value="AUX95077.1"/>
    <property type="molecule type" value="Genomic_DNA"/>
</dbReference>
<dbReference type="InterPro" id="IPR007440">
    <property type="entry name" value="Chorismate--pyruvate_lyase"/>
</dbReference>
<proteinExistence type="inferred from homology"/>
<evidence type="ECO:0000313" key="6">
    <source>
        <dbReference type="Proteomes" id="UP000238365"/>
    </source>
</evidence>
<feature type="binding site" evidence="4">
    <location>
        <position position="116"/>
    </location>
    <ligand>
        <name>substrate</name>
    </ligand>
</feature>
<sequence length="175" mass="19585">MSDHALSLLRAIEWLPASSPLLSAAVMDWLMDKDSMTKRFERHCRHVTVEPLNEGFVTADQIAGELPFLPQEPRYWLREIILFGDGVPWLAGRTVVPESTLNGPESALSQLGTRPLGRYLFASSTLTRDFIDPGIAAGQWGRRSRLRLSGKPLLLTELFLPAAPLYQCRPGESRE</sequence>
<feature type="binding site" evidence="4">
    <location>
        <position position="36"/>
    </location>
    <ligand>
        <name>substrate</name>
    </ligand>
</feature>
<comment type="catalytic activity">
    <reaction evidence="4">
        <text>chorismate = 4-hydroxybenzoate + pyruvate</text>
        <dbReference type="Rhea" id="RHEA:16505"/>
        <dbReference type="ChEBI" id="CHEBI:15361"/>
        <dbReference type="ChEBI" id="CHEBI:17879"/>
        <dbReference type="ChEBI" id="CHEBI:29748"/>
        <dbReference type="EC" id="4.1.3.40"/>
    </reaction>
</comment>
<organism evidence="5 6">
    <name type="scientific">Mixta gaviniae</name>
    <dbReference type="NCBI Taxonomy" id="665914"/>
    <lineage>
        <taxon>Bacteria</taxon>
        <taxon>Pseudomonadati</taxon>
        <taxon>Pseudomonadota</taxon>
        <taxon>Gammaproteobacteria</taxon>
        <taxon>Enterobacterales</taxon>
        <taxon>Erwiniaceae</taxon>
        <taxon>Mixta</taxon>
    </lineage>
</organism>
<dbReference type="EC" id="4.1.3.40" evidence="4"/>
<dbReference type="AlphaFoldDB" id="A0A2L0IKH9"/>